<dbReference type="Gene3D" id="2.130.10.10">
    <property type="entry name" value="YVTN repeat-like/Quinoprotein amine dehydrogenase"/>
    <property type="match status" value="1"/>
</dbReference>
<organism evidence="1 2">
    <name type="scientific">Fibrella forsythiae</name>
    <dbReference type="NCBI Taxonomy" id="2817061"/>
    <lineage>
        <taxon>Bacteria</taxon>
        <taxon>Pseudomonadati</taxon>
        <taxon>Bacteroidota</taxon>
        <taxon>Cytophagia</taxon>
        <taxon>Cytophagales</taxon>
        <taxon>Spirosomataceae</taxon>
        <taxon>Fibrella</taxon>
    </lineage>
</organism>
<keyword evidence="2" id="KW-1185">Reference proteome</keyword>
<dbReference type="Proteomes" id="UP000664628">
    <property type="component" value="Unassembled WGS sequence"/>
</dbReference>
<gene>
    <name evidence="1" type="ORF">J2I46_02195</name>
</gene>
<dbReference type="PANTHER" id="PTHR47197:SF3">
    <property type="entry name" value="DIHYDRO-HEME D1 DEHYDROGENASE"/>
    <property type="match status" value="1"/>
</dbReference>
<dbReference type="NCBIfam" id="TIGR02276">
    <property type="entry name" value="beta_rpt_yvtn"/>
    <property type="match status" value="1"/>
</dbReference>
<dbReference type="InterPro" id="IPR031815">
    <property type="entry name" value="DUF5074"/>
</dbReference>
<evidence type="ECO:0000313" key="1">
    <source>
        <dbReference type="EMBL" id="MBO0947376.1"/>
    </source>
</evidence>
<sequence length="365" mass="38925">MQHRHPTLSLLSAGLTLLFISEACTISEPLRTEPFERGVVVLEAGQSTKQNASVSFLSPDKGKTNDIFAAVNDRPLGDLLKSYTEIDGKGYLLVSNSDKVEVVENSTFRSIAFINKDVEQCRYMVAAPPQNGFFLKGYVSYWGGKTMAPGVAIVSLADRKVINHLVVGSGPEQMVVVGEQLFVANSGGPTVGNTVSVINTTTDQVVTTIPVGDVPTSVIYDSISGLIYVLCSGKPTRLNAGGTTTAELIKINPTTRQVTSRITIGGRPVTGNPTNLTFNPTSQLFYFLLRGAVYSFPAAATSIAVDKPLINQSFTGLGVDPATGIIYGGYSRDSTSKGVVRRFQATGSLIDTVSVGYVPDGFYFK</sequence>
<dbReference type="PANTHER" id="PTHR47197">
    <property type="entry name" value="PROTEIN NIRF"/>
    <property type="match status" value="1"/>
</dbReference>
<dbReference type="InterPro" id="IPR011964">
    <property type="entry name" value="YVTN_b-propeller_repeat"/>
</dbReference>
<comment type="caution">
    <text evidence="1">The sequence shown here is derived from an EMBL/GenBank/DDBJ whole genome shotgun (WGS) entry which is preliminary data.</text>
</comment>
<dbReference type="RefSeq" id="WP_207327291.1">
    <property type="nucleotide sequence ID" value="NZ_JAFMYW010000001.1"/>
</dbReference>
<dbReference type="InterPro" id="IPR015943">
    <property type="entry name" value="WD40/YVTN_repeat-like_dom_sf"/>
</dbReference>
<dbReference type="SUPFAM" id="SSF51004">
    <property type="entry name" value="C-terminal (heme d1) domain of cytochrome cd1-nitrite reductase"/>
    <property type="match status" value="1"/>
</dbReference>
<proteinExistence type="predicted"/>
<accession>A0ABS3JBL5</accession>
<reference evidence="1 2" key="1">
    <citation type="submission" date="2021-03" db="EMBL/GenBank/DDBJ databases">
        <title>Fibrella sp. HMF5405 genome sequencing and assembly.</title>
        <authorList>
            <person name="Kang H."/>
            <person name="Kim H."/>
            <person name="Bae S."/>
            <person name="Joh K."/>
        </authorList>
    </citation>
    <scope>NUCLEOTIDE SEQUENCE [LARGE SCALE GENOMIC DNA]</scope>
    <source>
        <strain evidence="1 2">HMF5405</strain>
    </source>
</reference>
<name>A0ABS3JBL5_9BACT</name>
<protein>
    <recommendedName>
        <fullName evidence="3">Lipoprotein</fullName>
    </recommendedName>
</protein>
<dbReference type="InterPro" id="IPR011048">
    <property type="entry name" value="Haem_d1_sf"/>
</dbReference>
<dbReference type="InterPro" id="IPR051200">
    <property type="entry name" value="Host-pathogen_enzymatic-act"/>
</dbReference>
<dbReference type="EMBL" id="JAFMYW010000001">
    <property type="protein sequence ID" value="MBO0947376.1"/>
    <property type="molecule type" value="Genomic_DNA"/>
</dbReference>
<evidence type="ECO:0008006" key="3">
    <source>
        <dbReference type="Google" id="ProtNLM"/>
    </source>
</evidence>
<evidence type="ECO:0000313" key="2">
    <source>
        <dbReference type="Proteomes" id="UP000664628"/>
    </source>
</evidence>
<dbReference type="Pfam" id="PF16819">
    <property type="entry name" value="DUF5074"/>
    <property type="match status" value="1"/>
</dbReference>